<organism evidence="12 13">
    <name type="scientific">secondary endosymbiont of Trabutina mannipara</name>
    <dbReference type="NCBI Taxonomy" id="1835721"/>
    <lineage>
        <taxon>Bacteria</taxon>
        <taxon>Pseudomonadati</taxon>
        <taxon>Pseudomonadota</taxon>
        <taxon>Gammaproteobacteria</taxon>
        <taxon>Enterobacterales</taxon>
        <taxon>Enterobacteriaceae</taxon>
    </lineage>
</organism>
<dbReference type="InterPro" id="IPR015946">
    <property type="entry name" value="KH_dom-like_a/b"/>
</dbReference>
<gene>
    <name evidence="8 12" type="primary">der</name>
    <name evidence="12" type="ORF">TRABTM_A_01060</name>
</gene>
<dbReference type="EMBL" id="LT594522">
    <property type="protein sequence ID" value="SBT81969.1"/>
    <property type="molecule type" value="Genomic_DNA"/>
</dbReference>
<evidence type="ECO:0000256" key="7">
    <source>
        <dbReference type="ARBA" id="ARBA00032345"/>
    </source>
</evidence>
<evidence type="ECO:0000256" key="4">
    <source>
        <dbReference type="ARBA" id="ARBA00022737"/>
    </source>
</evidence>
<protein>
    <recommendedName>
        <fullName evidence="2 8">GTPase Der</fullName>
    </recommendedName>
    <alternativeName>
        <fullName evidence="7 8">GTP-binding protein EngA</fullName>
    </alternativeName>
</protein>
<comment type="similarity">
    <text evidence="1 8 9 10">Belongs to the TRAFAC class TrmE-Era-EngA-EngB-Septin-like GTPase superfamily. EngA (Der) GTPase family.</text>
</comment>
<evidence type="ECO:0000256" key="6">
    <source>
        <dbReference type="ARBA" id="ARBA00023134"/>
    </source>
</evidence>
<feature type="binding site" evidence="8">
    <location>
        <begin position="313"/>
        <end position="316"/>
    </location>
    <ligand>
        <name>GTP</name>
        <dbReference type="ChEBI" id="CHEBI:37565"/>
        <label>2</label>
    </ligand>
</feature>
<dbReference type="Gene3D" id="3.40.50.300">
    <property type="entry name" value="P-loop containing nucleotide triphosphate hydrolases"/>
    <property type="match status" value="2"/>
</dbReference>
<dbReference type="CDD" id="cd01894">
    <property type="entry name" value="EngA1"/>
    <property type="match status" value="1"/>
</dbReference>
<dbReference type="PROSITE" id="PS51712">
    <property type="entry name" value="G_ENGA"/>
    <property type="match status" value="2"/>
</dbReference>
<feature type="domain" description="EngA-type G" evidence="11">
    <location>
        <begin position="195"/>
        <end position="368"/>
    </location>
</feature>
<dbReference type="InterPro" id="IPR016484">
    <property type="entry name" value="GTPase_Der"/>
</dbReference>
<feature type="binding site" evidence="8">
    <location>
        <begin position="56"/>
        <end position="60"/>
    </location>
    <ligand>
        <name>GTP</name>
        <dbReference type="ChEBI" id="CHEBI:37565"/>
        <label>1</label>
    </ligand>
</feature>
<dbReference type="InterPro" id="IPR031166">
    <property type="entry name" value="G_ENGA"/>
</dbReference>
<evidence type="ECO:0000256" key="3">
    <source>
        <dbReference type="ARBA" id="ARBA00022517"/>
    </source>
</evidence>
<evidence type="ECO:0000256" key="8">
    <source>
        <dbReference type="HAMAP-Rule" id="MF_00195"/>
    </source>
</evidence>
<feature type="binding site" evidence="8">
    <location>
        <begin position="201"/>
        <end position="208"/>
    </location>
    <ligand>
        <name>GTP</name>
        <dbReference type="ChEBI" id="CHEBI:37565"/>
        <label>2</label>
    </ligand>
</feature>
<dbReference type="HAMAP" id="MF_00195">
    <property type="entry name" value="GTPase_Der"/>
    <property type="match status" value="1"/>
</dbReference>
<dbReference type="FunFam" id="3.40.50.300:FF:000057">
    <property type="entry name" value="GTPase Der"/>
    <property type="match status" value="1"/>
</dbReference>
<reference evidence="13" key="1">
    <citation type="submission" date="2016-06" db="EMBL/GenBank/DDBJ databases">
        <authorList>
            <person name="Szabo Gitta"/>
        </authorList>
    </citation>
    <scope>NUCLEOTIDE SEQUENCE [LARGE SCALE GENOMIC DNA]</scope>
</reference>
<dbReference type="PANTHER" id="PTHR43834:SF6">
    <property type="entry name" value="GTPASE DER"/>
    <property type="match status" value="1"/>
</dbReference>
<proteinExistence type="inferred from homology"/>
<keyword evidence="5 8" id="KW-0547">Nucleotide-binding</keyword>
<dbReference type="GO" id="GO:0043022">
    <property type="term" value="F:ribosome binding"/>
    <property type="evidence" value="ECO:0007669"/>
    <property type="project" value="TreeGrafter"/>
</dbReference>
<dbReference type="GO" id="GO:0005525">
    <property type="term" value="F:GTP binding"/>
    <property type="evidence" value="ECO:0007669"/>
    <property type="project" value="UniProtKB-UniRule"/>
</dbReference>
<dbReference type="InterPro" id="IPR006073">
    <property type="entry name" value="GTP-bd"/>
</dbReference>
<dbReference type="Pfam" id="PF14714">
    <property type="entry name" value="KH_dom-like"/>
    <property type="match status" value="1"/>
</dbReference>
<evidence type="ECO:0000313" key="12">
    <source>
        <dbReference type="EMBL" id="SBT81969.1"/>
    </source>
</evidence>
<accession>A0A1C3L434</accession>
<keyword evidence="13" id="KW-1185">Reference proteome</keyword>
<feature type="binding site" evidence="8">
    <location>
        <begin position="118"/>
        <end position="121"/>
    </location>
    <ligand>
        <name>GTP</name>
        <dbReference type="ChEBI" id="CHEBI:37565"/>
        <label>1</label>
    </ligand>
</feature>
<dbReference type="InterPro" id="IPR005225">
    <property type="entry name" value="Small_GTP-bd"/>
</dbReference>
<name>A0A1C3L434_9ENTR</name>
<dbReference type="FunFam" id="3.40.50.300:FF:000040">
    <property type="entry name" value="GTPase Der"/>
    <property type="match status" value="1"/>
</dbReference>
<dbReference type="KEGG" id="senm:TRABTM_A_01060"/>
<dbReference type="SUPFAM" id="SSF52540">
    <property type="entry name" value="P-loop containing nucleoside triphosphate hydrolases"/>
    <property type="match status" value="2"/>
</dbReference>
<evidence type="ECO:0000256" key="9">
    <source>
        <dbReference type="PROSITE-ProRule" id="PRU01049"/>
    </source>
</evidence>
<keyword evidence="4 10" id="KW-0677">Repeat</keyword>
<dbReference type="GO" id="GO:0042254">
    <property type="term" value="P:ribosome biogenesis"/>
    <property type="evidence" value="ECO:0007669"/>
    <property type="project" value="UniProtKB-KW"/>
</dbReference>
<comment type="function">
    <text evidence="8 10">GTPase that plays an essential role in the late steps of ribosome biogenesis.</text>
</comment>
<sequence length="457" mass="51546">MIPVVTIVGRPNVGKSTLFNQLTRTRDALVTDFQGLTRDRKYGRAKWSGHEFIVIDTGGIDNTKRGIETIITGQSLLAIKEADIVLFLVDGQSGIMEADQNIAKHLRSCRKKTVIVVNKTERLSTDSTCYFCNLGIDNIVSISAKYGRGFNNLIEHILLVSNNLPGADNNYDKADILALAPDAKEKKIEQSLLPIKIAIVGCPNVGKSTLINCLLGQKRVVVYDNPGTTRDSIYIPKVRNKREYILIDTAGVRKRSKVTDKVEKFSIIKTLQAIEYANVVLLVIDAYKGISDQDLYLLSFILKSGRSLVIAVNKFDDLYSPKRNEIKKTLNHHLKFLSFARVHFISALHNRGISNIYKSVNEAYQCATIRFSTALLTRIMHNAVNEYQLPFSDRVKLKYAHAGGYNPLILVMHGTKVKNIPNTYKRYLINYFQRSLEIIGTQIRIHFNESVNHYVVK</sequence>
<dbReference type="OrthoDB" id="9805918at2"/>
<dbReference type="PANTHER" id="PTHR43834">
    <property type="entry name" value="GTPASE DER"/>
    <property type="match status" value="1"/>
</dbReference>
<dbReference type="PRINTS" id="PR00326">
    <property type="entry name" value="GTP1OBG"/>
</dbReference>
<dbReference type="CDD" id="cd01895">
    <property type="entry name" value="EngA2"/>
    <property type="match status" value="1"/>
</dbReference>
<dbReference type="RefSeq" id="WP_083172330.1">
    <property type="nucleotide sequence ID" value="NZ_LT594522.1"/>
</dbReference>
<dbReference type="InterPro" id="IPR032859">
    <property type="entry name" value="KH_dom-like"/>
</dbReference>
<feature type="domain" description="EngA-type G" evidence="11">
    <location>
        <begin position="3"/>
        <end position="165"/>
    </location>
</feature>
<keyword evidence="3 8" id="KW-0690">Ribosome biogenesis</keyword>
<evidence type="ECO:0000256" key="5">
    <source>
        <dbReference type="ARBA" id="ARBA00022741"/>
    </source>
</evidence>
<feature type="binding site" evidence="8">
    <location>
        <begin position="248"/>
        <end position="252"/>
    </location>
    <ligand>
        <name>GTP</name>
        <dbReference type="ChEBI" id="CHEBI:37565"/>
        <label>2</label>
    </ligand>
</feature>
<evidence type="ECO:0000256" key="10">
    <source>
        <dbReference type="RuleBase" id="RU004481"/>
    </source>
</evidence>
<evidence type="ECO:0000259" key="11">
    <source>
        <dbReference type="PROSITE" id="PS51712"/>
    </source>
</evidence>
<dbReference type="STRING" id="1835721.TRABTM_A_01060"/>
<dbReference type="Proteomes" id="UP000092809">
    <property type="component" value="Chromosome I"/>
</dbReference>
<comment type="subunit">
    <text evidence="8">Associates with the 50S ribosomal subunit.</text>
</comment>
<dbReference type="Pfam" id="PF01926">
    <property type="entry name" value="MMR_HSR1"/>
    <property type="match status" value="2"/>
</dbReference>
<dbReference type="InterPro" id="IPR027417">
    <property type="entry name" value="P-loop_NTPase"/>
</dbReference>
<dbReference type="NCBIfam" id="TIGR03594">
    <property type="entry name" value="GTPase_EngA"/>
    <property type="match status" value="1"/>
</dbReference>
<dbReference type="AlphaFoldDB" id="A0A1C3L434"/>
<dbReference type="PIRSF" id="PIRSF006485">
    <property type="entry name" value="GTP-binding_EngA"/>
    <property type="match status" value="1"/>
</dbReference>
<evidence type="ECO:0000256" key="2">
    <source>
        <dbReference type="ARBA" id="ARBA00020953"/>
    </source>
</evidence>
<dbReference type="PATRIC" id="fig|1835721.3.peg.91"/>
<keyword evidence="6 8" id="KW-0342">GTP-binding</keyword>
<evidence type="ECO:0000313" key="13">
    <source>
        <dbReference type="Proteomes" id="UP000092809"/>
    </source>
</evidence>
<evidence type="ECO:0000256" key="1">
    <source>
        <dbReference type="ARBA" id="ARBA00008279"/>
    </source>
</evidence>
<dbReference type="NCBIfam" id="TIGR00231">
    <property type="entry name" value="small_GTP"/>
    <property type="match status" value="2"/>
</dbReference>
<dbReference type="Gene3D" id="3.30.300.20">
    <property type="match status" value="1"/>
</dbReference>
<feature type="binding site" evidence="8">
    <location>
        <begin position="9"/>
        <end position="16"/>
    </location>
    <ligand>
        <name>GTP</name>
        <dbReference type="ChEBI" id="CHEBI:37565"/>
        <label>1</label>
    </ligand>
</feature>